<dbReference type="SMART" id="SM00862">
    <property type="entry name" value="Trans_reg_C"/>
    <property type="match status" value="1"/>
</dbReference>
<organism evidence="10 11">
    <name type="scientific">Halarcobacter mediterraneus</name>
    <dbReference type="NCBI Taxonomy" id="2023153"/>
    <lineage>
        <taxon>Bacteria</taxon>
        <taxon>Pseudomonadati</taxon>
        <taxon>Campylobacterota</taxon>
        <taxon>Epsilonproteobacteria</taxon>
        <taxon>Campylobacterales</taxon>
        <taxon>Arcobacteraceae</taxon>
        <taxon>Halarcobacter</taxon>
    </lineage>
</organism>
<dbReference type="GO" id="GO:0032993">
    <property type="term" value="C:protein-DNA complex"/>
    <property type="evidence" value="ECO:0007669"/>
    <property type="project" value="TreeGrafter"/>
</dbReference>
<name>A0A4Q1B0T6_9BACT</name>
<dbReference type="InterPro" id="IPR039420">
    <property type="entry name" value="WalR-like"/>
</dbReference>
<keyword evidence="5" id="KW-0804">Transcription</keyword>
<dbReference type="GO" id="GO:0000976">
    <property type="term" value="F:transcription cis-regulatory region binding"/>
    <property type="evidence" value="ECO:0007669"/>
    <property type="project" value="TreeGrafter"/>
</dbReference>
<evidence type="ECO:0000256" key="2">
    <source>
        <dbReference type="ARBA" id="ARBA00023012"/>
    </source>
</evidence>
<feature type="domain" description="OmpR/PhoB-type" evidence="9">
    <location>
        <begin position="118"/>
        <end position="212"/>
    </location>
</feature>
<dbReference type="GO" id="GO:0005829">
    <property type="term" value="C:cytosol"/>
    <property type="evidence" value="ECO:0007669"/>
    <property type="project" value="TreeGrafter"/>
</dbReference>
<dbReference type="InterPro" id="IPR011006">
    <property type="entry name" value="CheY-like_superfamily"/>
</dbReference>
<dbReference type="AlphaFoldDB" id="A0A4Q1B0T6"/>
<keyword evidence="11" id="KW-1185">Reference proteome</keyword>
<evidence type="ECO:0000313" key="11">
    <source>
        <dbReference type="Proteomes" id="UP000289718"/>
    </source>
</evidence>
<protein>
    <submittedName>
        <fullName evidence="10">DNA-binding response regulator</fullName>
    </submittedName>
</protein>
<dbReference type="SUPFAM" id="SSF46894">
    <property type="entry name" value="C-terminal effector domain of the bipartite response regulators"/>
    <property type="match status" value="1"/>
</dbReference>
<dbReference type="PANTHER" id="PTHR48111">
    <property type="entry name" value="REGULATOR OF RPOS"/>
    <property type="match status" value="1"/>
</dbReference>
<dbReference type="Pfam" id="PF00486">
    <property type="entry name" value="Trans_reg_C"/>
    <property type="match status" value="1"/>
</dbReference>
<evidence type="ECO:0000259" key="8">
    <source>
        <dbReference type="PROSITE" id="PS50110"/>
    </source>
</evidence>
<dbReference type="GO" id="GO:0000156">
    <property type="term" value="F:phosphorelay response regulator activity"/>
    <property type="evidence" value="ECO:0007669"/>
    <property type="project" value="TreeGrafter"/>
</dbReference>
<dbReference type="RefSeq" id="WP_129060031.1">
    <property type="nucleotide sequence ID" value="NZ_NXIE01000001.1"/>
</dbReference>
<evidence type="ECO:0000256" key="6">
    <source>
        <dbReference type="PROSITE-ProRule" id="PRU00169"/>
    </source>
</evidence>
<dbReference type="SUPFAM" id="SSF52172">
    <property type="entry name" value="CheY-like"/>
    <property type="match status" value="1"/>
</dbReference>
<dbReference type="CDD" id="cd00383">
    <property type="entry name" value="trans_reg_C"/>
    <property type="match status" value="1"/>
</dbReference>
<feature type="domain" description="Response regulatory" evidence="8">
    <location>
        <begin position="2"/>
        <end position="114"/>
    </location>
</feature>
<dbReference type="SMART" id="SM00448">
    <property type="entry name" value="REC"/>
    <property type="match status" value="1"/>
</dbReference>
<dbReference type="OrthoDB" id="5343355at2"/>
<dbReference type="InterPro" id="IPR036388">
    <property type="entry name" value="WH-like_DNA-bd_sf"/>
</dbReference>
<dbReference type="EMBL" id="NXIE01000001">
    <property type="protein sequence ID" value="RXK13921.1"/>
    <property type="molecule type" value="Genomic_DNA"/>
</dbReference>
<dbReference type="InterPro" id="IPR001867">
    <property type="entry name" value="OmpR/PhoB-type_DNA-bd"/>
</dbReference>
<dbReference type="InterPro" id="IPR001789">
    <property type="entry name" value="Sig_transdc_resp-reg_receiver"/>
</dbReference>
<evidence type="ECO:0000259" key="9">
    <source>
        <dbReference type="PROSITE" id="PS51755"/>
    </source>
</evidence>
<dbReference type="Gene3D" id="3.40.50.2300">
    <property type="match status" value="1"/>
</dbReference>
<dbReference type="PANTHER" id="PTHR48111:SF1">
    <property type="entry name" value="TWO-COMPONENT RESPONSE REGULATOR ORR33"/>
    <property type="match status" value="1"/>
</dbReference>
<keyword evidence="3" id="KW-0805">Transcription regulation</keyword>
<keyword evidence="4 7" id="KW-0238">DNA-binding</keyword>
<dbReference type="Proteomes" id="UP000289718">
    <property type="component" value="Unassembled WGS sequence"/>
</dbReference>
<proteinExistence type="predicted"/>
<feature type="DNA-binding region" description="OmpR/PhoB-type" evidence="7">
    <location>
        <begin position="118"/>
        <end position="212"/>
    </location>
</feature>
<evidence type="ECO:0000256" key="1">
    <source>
        <dbReference type="ARBA" id="ARBA00022553"/>
    </source>
</evidence>
<evidence type="ECO:0000256" key="3">
    <source>
        <dbReference type="ARBA" id="ARBA00023015"/>
    </source>
</evidence>
<evidence type="ECO:0000256" key="7">
    <source>
        <dbReference type="PROSITE-ProRule" id="PRU01091"/>
    </source>
</evidence>
<dbReference type="GO" id="GO:0006355">
    <property type="term" value="P:regulation of DNA-templated transcription"/>
    <property type="evidence" value="ECO:0007669"/>
    <property type="project" value="InterPro"/>
</dbReference>
<sequence>MKILLLQSDKKVSKDIRDVLEKENYSLDVFFDGQEALEFLSNGYSCYILDAEASSIDGLYLLELIRLTNKSIPIIITSNNDFVKIKKAYDLGCCDCLKKPFYLIELVSKVKKLCCIKCRFLEFDENFKFDFINYVLYKDNNEIQLTKKEILFLSLFCERLNKVATYEEITEYVWEGEQTNLTNIRAMIKRLRKKLPKDSIEIIKGLGYSLSKKVKLI</sequence>
<dbReference type="PROSITE" id="PS51755">
    <property type="entry name" value="OMPR_PHOB"/>
    <property type="match status" value="1"/>
</dbReference>
<dbReference type="Gene3D" id="1.10.10.10">
    <property type="entry name" value="Winged helix-like DNA-binding domain superfamily/Winged helix DNA-binding domain"/>
    <property type="match status" value="1"/>
</dbReference>
<dbReference type="PROSITE" id="PS50110">
    <property type="entry name" value="RESPONSE_REGULATORY"/>
    <property type="match status" value="1"/>
</dbReference>
<keyword evidence="2" id="KW-0902">Two-component regulatory system</keyword>
<keyword evidence="1 6" id="KW-0597">Phosphoprotein</keyword>
<feature type="modified residue" description="4-aspartylphosphate" evidence="6">
    <location>
        <position position="50"/>
    </location>
</feature>
<evidence type="ECO:0000256" key="4">
    <source>
        <dbReference type="ARBA" id="ARBA00023125"/>
    </source>
</evidence>
<evidence type="ECO:0000313" key="10">
    <source>
        <dbReference type="EMBL" id="RXK13921.1"/>
    </source>
</evidence>
<reference evidence="10 11" key="1">
    <citation type="submission" date="2017-09" db="EMBL/GenBank/DDBJ databases">
        <title>Genomics of the genus Arcobacter.</title>
        <authorList>
            <person name="Perez-Cataluna A."/>
            <person name="Figueras M.J."/>
            <person name="Salas-Masso N."/>
        </authorList>
    </citation>
    <scope>NUCLEOTIDE SEQUENCE [LARGE SCALE GENOMIC DNA]</scope>
    <source>
        <strain evidence="10 11">F156-34</strain>
    </source>
</reference>
<evidence type="ECO:0000256" key="5">
    <source>
        <dbReference type="ARBA" id="ARBA00023163"/>
    </source>
</evidence>
<gene>
    <name evidence="10" type="ORF">CP965_00295</name>
</gene>
<dbReference type="Pfam" id="PF00072">
    <property type="entry name" value="Response_reg"/>
    <property type="match status" value="1"/>
</dbReference>
<accession>A0A4Q1B0T6</accession>
<comment type="caution">
    <text evidence="10">The sequence shown here is derived from an EMBL/GenBank/DDBJ whole genome shotgun (WGS) entry which is preliminary data.</text>
</comment>
<dbReference type="InterPro" id="IPR016032">
    <property type="entry name" value="Sig_transdc_resp-reg_C-effctor"/>
</dbReference>